<sequence length="181" mass="19312">MDDGGDLVVPAECVAWCRGQDVGVSVCDDMAEVDLEWWNARLARHAIPTRIVGRDVDGLPTDHGVGYLRRADLIGNVDGGVDADTSRNGGSVDLGVLYRAAAWLSGHPGRDRRRCFPDVRTFASSGGERDAVTAVLLACRQTPWQAIPDAASARRWSGWPCVSGVGPNGSRSASFHPIAIC</sequence>
<organism evidence="1 2">
    <name type="scientific">Mycolicibacterium fortuitum</name>
    <name type="common">Mycobacterium fortuitum</name>
    <dbReference type="NCBI Taxonomy" id="1766"/>
    <lineage>
        <taxon>Bacteria</taxon>
        <taxon>Bacillati</taxon>
        <taxon>Actinomycetota</taxon>
        <taxon>Actinomycetes</taxon>
        <taxon>Mycobacteriales</taxon>
        <taxon>Mycobacteriaceae</taxon>
        <taxon>Mycolicibacterium</taxon>
    </lineage>
</organism>
<dbReference type="AlphaFoldDB" id="A0AAE4VIE3"/>
<reference evidence="1" key="1">
    <citation type="submission" date="2023-10" db="EMBL/GenBank/DDBJ databases">
        <title>Mycolicibacterium fortuitum clinical isolates causing pulmonary infections in humans.</title>
        <authorList>
            <person name="Mejia-Ponce P.M."/>
            <person name="Zenteno-Cuevas R."/>
            <person name="Licona-Cassani C."/>
        </authorList>
    </citation>
    <scope>NUCLEOTIDE SEQUENCE</scope>
    <source>
        <strain evidence="1">M8</strain>
    </source>
</reference>
<name>A0AAE4VIE3_MYCFO</name>
<accession>A0AAE4VIE3</accession>
<dbReference type="RefSeq" id="WP_048896585.1">
    <property type="nucleotide sequence ID" value="NZ_CP060410.1"/>
</dbReference>
<evidence type="ECO:0000313" key="2">
    <source>
        <dbReference type="Proteomes" id="UP001186041"/>
    </source>
</evidence>
<dbReference type="EMBL" id="JAWLVV010000074">
    <property type="protein sequence ID" value="MDV7295491.1"/>
    <property type="molecule type" value="Genomic_DNA"/>
</dbReference>
<gene>
    <name evidence="1" type="ORF">R4485_35645</name>
</gene>
<comment type="caution">
    <text evidence="1">The sequence shown here is derived from an EMBL/GenBank/DDBJ whole genome shotgun (WGS) entry which is preliminary data.</text>
</comment>
<proteinExistence type="predicted"/>
<protein>
    <submittedName>
        <fullName evidence="1">Uncharacterized protein</fullName>
    </submittedName>
</protein>
<evidence type="ECO:0000313" key="1">
    <source>
        <dbReference type="EMBL" id="MDV7295491.1"/>
    </source>
</evidence>
<dbReference type="Proteomes" id="UP001186041">
    <property type="component" value="Unassembled WGS sequence"/>
</dbReference>